<feature type="non-terminal residue" evidence="2">
    <location>
        <position position="483"/>
    </location>
</feature>
<dbReference type="OrthoDB" id="5424209at2759"/>
<protein>
    <submittedName>
        <fullName evidence="2">Uncharacterized protein</fullName>
    </submittedName>
</protein>
<gene>
    <name evidence="2" type="ORF">ACJ72_07276</name>
</gene>
<organism evidence="2 3">
    <name type="scientific">Emergomyces africanus</name>
    <dbReference type="NCBI Taxonomy" id="1955775"/>
    <lineage>
        <taxon>Eukaryota</taxon>
        <taxon>Fungi</taxon>
        <taxon>Dikarya</taxon>
        <taxon>Ascomycota</taxon>
        <taxon>Pezizomycotina</taxon>
        <taxon>Eurotiomycetes</taxon>
        <taxon>Eurotiomycetidae</taxon>
        <taxon>Onygenales</taxon>
        <taxon>Ajellomycetaceae</taxon>
        <taxon>Emergomyces</taxon>
    </lineage>
</organism>
<dbReference type="STRING" id="1658172.A0A1B7NP13"/>
<name>A0A1B7NP13_9EURO</name>
<dbReference type="Proteomes" id="UP000091918">
    <property type="component" value="Unassembled WGS sequence"/>
</dbReference>
<keyword evidence="3" id="KW-1185">Reference proteome</keyword>
<feature type="region of interest" description="Disordered" evidence="1">
    <location>
        <begin position="17"/>
        <end position="58"/>
    </location>
</feature>
<evidence type="ECO:0000313" key="2">
    <source>
        <dbReference type="EMBL" id="OAX78416.1"/>
    </source>
</evidence>
<reference evidence="2 3" key="1">
    <citation type="submission" date="2015-07" db="EMBL/GenBank/DDBJ databases">
        <title>Emmonsia species relationships and genome sequence.</title>
        <authorList>
            <person name="Cuomo C.A."/>
            <person name="Schwartz I.S."/>
            <person name="Kenyon C."/>
            <person name="de Hoog G.S."/>
            <person name="Govender N.P."/>
            <person name="Botha A."/>
            <person name="Moreno L."/>
            <person name="de Vries M."/>
            <person name="Munoz J.F."/>
            <person name="Stielow J.B."/>
        </authorList>
    </citation>
    <scope>NUCLEOTIDE SEQUENCE [LARGE SCALE GENOMIC DNA]</scope>
    <source>
        <strain evidence="2 3">CBS 136260</strain>
    </source>
</reference>
<accession>A0A1B7NP13</accession>
<comment type="caution">
    <text evidence="2">The sequence shown here is derived from an EMBL/GenBank/DDBJ whole genome shotgun (WGS) entry which is preliminary data.</text>
</comment>
<evidence type="ECO:0000313" key="3">
    <source>
        <dbReference type="Proteomes" id="UP000091918"/>
    </source>
</evidence>
<dbReference type="EMBL" id="LGUA01001537">
    <property type="protein sequence ID" value="OAX78416.1"/>
    <property type="molecule type" value="Genomic_DNA"/>
</dbReference>
<sequence>MASVPFPRRAVNRSIEDCYASPSVPSPGWTSTSPSPPPAPQRQKRSSGSSSDSDQTTNCIRVEDFRVGGPYLCALPSMSSIVPQQHPVFTKWTSQFQQDIIERLNRHSVQWNTVELIDRRSARYDDSGNTVTVIVTATRIEQDTSWLEACIEIRSLFQLHDLPTLNIEIIDERASRQKYTFPVLATDKIYSKWSDLSARICELVGMEGWLSLECFRRGTDPNHQNNPPTVILTIPLDSPKTWKGERDQITSLLDAEGLQDVAVEVLRSYVWRVTDGLGSVVLPDHAWEQKAQLGMSIGPHGSDIRGSTFGGFVQLLHPTTKQWNTFGLTCYHCVEQEQGKDDSSGLSEDTKKWREQGITINEAEIANIRVDMPALKDHLGRMNMINEMETEWMELPLRNRVQFARANNEFVIPSDEIAYRRTEAEMNQSIAIKDKAERFFATGNALLGNVFAASGYRMTRSPGRRQLDWALIQVVSSRIGKNQ</sequence>
<dbReference type="AlphaFoldDB" id="A0A1B7NP13"/>
<evidence type="ECO:0000256" key="1">
    <source>
        <dbReference type="SAM" id="MobiDB-lite"/>
    </source>
</evidence>
<proteinExistence type="predicted"/>
<feature type="compositionally biased region" description="Low complexity" evidence="1">
    <location>
        <begin position="21"/>
        <end position="33"/>
    </location>
</feature>